<proteinExistence type="predicted"/>
<feature type="domain" description="RsbT co-antagonist protein RsbRD N-terminal" evidence="1">
    <location>
        <begin position="29"/>
        <end position="86"/>
    </location>
</feature>
<accession>A0ABW3CJ15</accession>
<dbReference type="InterPro" id="IPR025751">
    <property type="entry name" value="RsbRD_N_dom"/>
</dbReference>
<keyword evidence="3" id="KW-1185">Reference proteome</keyword>
<reference evidence="3" key="1">
    <citation type="journal article" date="2019" name="Int. J. Syst. Evol. Microbiol.">
        <title>The Global Catalogue of Microorganisms (GCM) 10K type strain sequencing project: providing services to taxonomists for standard genome sequencing and annotation.</title>
        <authorList>
            <consortium name="The Broad Institute Genomics Platform"/>
            <consortium name="The Broad Institute Genome Sequencing Center for Infectious Disease"/>
            <person name="Wu L."/>
            <person name="Ma J."/>
        </authorList>
    </citation>
    <scope>NUCLEOTIDE SEQUENCE [LARGE SCALE GENOMIC DNA]</scope>
    <source>
        <strain evidence="3">JCM 31696</strain>
    </source>
</reference>
<evidence type="ECO:0000259" key="1">
    <source>
        <dbReference type="Pfam" id="PF14361"/>
    </source>
</evidence>
<gene>
    <name evidence="2" type="ORF">ACFQ07_17180</name>
</gene>
<organism evidence="2 3">
    <name type="scientific">Actinomadura adrarensis</name>
    <dbReference type="NCBI Taxonomy" id="1819600"/>
    <lineage>
        <taxon>Bacteria</taxon>
        <taxon>Bacillati</taxon>
        <taxon>Actinomycetota</taxon>
        <taxon>Actinomycetes</taxon>
        <taxon>Streptosporangiales</taxon>
        <taxon>Thermomonosporaceae</taxon>
        <taxon>Actinomadura</taxon>
    </lineage>
</organism>
<name>A0ABW3CJ15_9ACTN</name>
<dbReference type="Pfam" id="PF14361">
    <property type="entry name" value="RsbRD_N"/>
    <property type="match status" value="1"/>
</dbReference>
<comment type="caution">
    <text evidence="2">The sequence shown here is derived from an EMBL/GenBank/DDBJ whole genome shotgun (WGS) entry which is preliminary data.</text>
</comment>
<sequence length="86" mass="9355">MANRYPGDEGDWSQTVELCRAVSDELDVLVPDVVASIRAEVAEYDLVPLAEHEAHVHAQFSGLLAGLATRRAPNAEQTEAARELGR</sequence>
<evidence type="ECO:0000313" key="3">
    <source>
        <dbReference type="Proteomes" id="UP001597083"/>
    </source>
</evidence>
<dbReference type="EMBL" id="JBHTIR010002596">
    <property type="protein sequence ID" value="MFD0853974.1"/>
    <property type="molecule type" value="Genomic_DNA"/>
</dbReference>
<protein>
    <recommendedName>
        <fullName evidence="1">RsbT co-antagonist protein RsbRD N-terminal domain-containing protein</fullName>
    </recommendedName>
</protein>
<dbReference type="Proteomes" id="UP001597083">
    <property type="component" value="Unassembled WGS sequence"/>
</dbReference>
<evidence type="ECO:0000313" key="2">
    <source>
        <dbReference type="EMBL" id="MFD0853974.1"/>
    </source>
</evidence>
<feature type="non-terminal residue" evidence="2">
    <location>
        <position position="86"/>
    </location>
</feature>